<organism evidence="1 2">
    <name type="scientific">Nesidiocoris tenuis</name>
    <dbReference type="NCBI Taxonomy" id="355587"/>
    <lineage>
        <taxon>Eukaryota</taxon>
        <taxon>Metazoa</taxon>
        <taxon>Ecdysozoa</taxon>
        <taxon>Arthropoda</taxon>
        <taxon>Hexapoda</taxon>
        <taxon>Insecta</taxon>
        <taxon>Pterygota</taxon>
        <taxon>Neoptera</taxon>
        <taxon>Paraneoptera</taxon>
        <taxon>Hemiptera</taxon>
        <taxon>Heteroptera</taxon>
        <taxon>Panheteroptera</taxon>
        <taxon>Cimicomorpha</taxon>
        <taxon>Miridae</taxon>
        <taxon>Dicyphina</taxon>
        <taxon>Nesidiocoris</taxon>
    </lineage>
</organism>
<dbReference type="EMBL" id="CADCXU010012981">
    <property type="protein sequence ID" value="CAB0002809.1"/>
    <property type="molecule type" value="Genomic_DNA"/>
</dbReference>
<dbReference type="AlphaFoldDB" id="A0A6H5GMH9"/>
<protein>
    <submittedName>
        <fullName evidence="1">Uncharacterized protein</fullName>
    </submittedName>
</protein>
<evidence type="ECO:0000313" key="2">
    <source>
        <dbReference type="Proteomes" id="UP000479000"/>
    </source>
</evidence>
<keyword evidence="2" id="KW-1185">Reference proteome</keyword>
<reference evidence="1 2" key="1">
    <citation type="submission" date="2020-02" db="EMBL/GenBank/DDBJ databases">
        <authorList>
            <person name="Ferguson B K."/>
        </authorList>
    </citation>
    <scope>NUCLEOTIDE SEQUENCE [LARGE SCALE GENOMIC DNA]</scope>
</reference>
<dbReference type="Proteomes" id="UP000479000">
    <property type="component" value="Unassembled WGS sequence"/>
</dbReference>
<gene>
    <name evidence="1" type="ORF">NTEN_LOCUS8596</name>
</gene>
<evidence type="ECO:0000313" key="1">
    <source>
        <dbReference type="EMBL" id="CAB0002809.1"/>
    </source>
</evidence>
<dbReference type="OrthoDB" id="10508019at2759"/>
<accession>A0A6H5GMH9</accession>
<proteinExistence type="predicted"/>
<sequence>MQVHDGKWLTTWHTAFWPQVPGQGFWHLFRTHALSDGQSEFMTHSGLHPSYGFPMNSGKQEHDPAPFCSRQTALAPHGDGWQGVGLSWTGSAKNKIKFNFPPFLEFGYYHSLWMLYSRSRKLHNENGLPVYPSGQIHWGVWLTTLQMASVPHVPGQGSLHFWLIQARFDGHSLLLAHSGLQFGGDPWKSGKQEHEGLSPTALHCELGPHGDGAQGLIGACCTGGGGARIKLNFQQLAFVTHPMKTSFNIVECDEMRTIVTLQCCTLNEWVPRHSIWAPADWDMIDYITNRVLATSSWTGIYAFVSAACSVSGTISVCHALWPTALVWITLVFSDAGAHPVITLSIWPTGRWITWVISFNWFYS</sequence>
<name>A0A6H5GMH9_9HEMI</name>